<protein>
    <recommendedName>
        <fullName evidence="8">TDP-N-acetylfucosamine:lipid II N-acetylfucosaminyltransferase</fullName>
    </recommendedName>
</protein>
<evidence type="ECO:0000313" key="6">
    <source>
        <dbReference type="EMBL" id="NKE68736.1"/>
    </source>
</evidence>
<organism evidence="6 7">
    <name type="scientific">Ramlibacter lithotrophicus</name>
    <dbReference type="NCBI Taxonomy" id="2606681"/>
    <lineage>
        <taxon>Bacteria</taxon>
        <taxon>Pseudomonadati</taxon>
        <taxon>Pseudomonadota</taxon>
        <taxon>Betaproteobacteria</taxon>
        <taxon>Burkholderiales</taxon>
        <taxon>Comamonadaceae</taxon>
        <taxon>Ramlibacter</taxon>
    </lineage>
</organism>
<evidence type="ECO:0000256" key="5">
    <source>
        <dbReference type="ARBA" id="ARBA00023136"/>
    </source>
</evidence>
<keyword evidence="1" id="KW-1003">Cell membrane</keyword>
<keyword evidence="2" id="KW-0997">Cell inner membrane</keyword>
<keyword evidence="4" id="KW-0808">Transferase</keyword>
<evidence type="ECO:0000256" key="1">
    <source>
        <dbReference type="ARBA" id="ARBA00022475"/>
    </source>
</evidence>
<keyword evidence="5" id="KW-0472">Membrane</keyword>
<dbReference type="InterPro" id="IPR009993">
    <property type="entry name" value="WecF"/>
</dbReference>
<dbReference type="GO" id="GO:0008417">
    <property type="term" value="F:fucosyltransferase activity"/>
    <property type="evidence" value="ECO:0007669"/>
    <property type="project" value="InterPro"/>
</dbReference>
<evidence type="ECO:0000256" key="4">
    <source>
        <dbReference type="ARBA" id="ARBA00022679"/>
    </source>
</evidence>
<proteinExistence type="predicted"/>
<keyword evidence="3" id="KW-0328">Glycosyltransferase</keyword>
<dbReference type="GO" id="GO:0009246">
    <property type="term" value="P:enterobacterial common antigen biosynthetic process"/>
    <property type="evidence" value="ECO:0007669"/>
    <property type="project" value="InterPro"/>
</dbReference>
<sequence>MAMSSALGTAAASIGTRPILHIVTLDKFIAPFIDFVEQECGDFDRHRFICLGDSQRYPLRQRPNVLLEAGLTPWQLRLELLRATNRADRIILHGLFDERAVRLLALQPWLLARCYWMIWGGDLYWYRSAPRTWAWRRNEFLREFVIRRLGHLVSYIEGDVARAREWYGARGRYRECLMYTSNVYRHAGMPPRSGGTINILVGNSADPTNEHLEVLRKLAAHRDADIKVFAPLSYGDLEYGRAIAQEGRRLLGEKFVALTDFMRPDDYLGLLREMDVAVFNHRRQQGMGNIITLLGLGKKVFLRSDISTWEFLQGLQLAVFDVAGLDPVPLDEDTARANTKIVAERFSADVLRAQLRSLFESP</sequence>
<dbReference type="AlphaFoldDB" id="A0A7X6I8W2"/>
<evidence type="ECO:0000256" key="3">
    <source>
        <dbReference type="ARBA" id="ARBA00022676"/>
    </source>
</evidence>
<dbReference type="RefSeq" id="WP_168109863.1">
    <property type="nucleotide sequence ID" value="NZ_VTOX01000012.1"/>
</dbReference>
<comment type="caution">
    <text evidence="6">The sequence shown here is derived from an EMBL/GenBank/DDBJ whole genome shotgun (WGS) entry which is preliminary data.</text>
</comment>
<dbReference type="Pfam" id="PF07429">
    <property type="entry name" value="Glyco_transf_56"/>
    <property type="match status" value="1"/>
</dbReference>
<reference evidence="6 7" key="1">
    <citation type="journal article" date="2020" name="Nature">
        <title>Bacterial chemolithoautotrophy via manganese oxidation.</title>
        <authorList>
            <person name="Yu H."/>
            <person name="Leadbetter J.R."/>
        </authorList>
    </citation>
    <scope>NUCLEOTIDE SEQUENCE [LARGE SCALE GENOMIC DNA]</scope>
    <source>
        <strain evidence="6 7">RBP-1</strain>
    </source>
</reference>
<evidence type="ECO:0000313" key="7">
    <source>
        <dbReference type="Proteomes" id="UP000521868"/>
    </source>
</evidence>
<evidence type="ECO:0008006" key="8">
    <source>
        <dbReference type="Google" id="ProtNLM"/>
    </source>
</evidence>
<gene>
    <name evidence="6" type="ORF">RAMLITH_23215</name>
</gene>
<dbReference type="Proteomes" id="UP000521868">
    <property type="component" value="Unassembled WGS sequence"/>
</dbReference>
<dbReference type="EMBL" id="VTOX01000012">
    <property type="protein sequence ID" value="NKE68736.1"/>
    <property type="molecule type" value="Genomic_DNA"/>
</dbReference>
<evidence type="ECO:0000256" key="2">
    <source>
        <dbReference type="ARBA" id="ARBA00022519"/>
    </source>
</evidence>
<name>A0A7X6I8W2_9BURK</name>
<accession>A0A7X6I8W2</accession>
<keyword evidence="7" id="KW-1185">Reference proteome</keyword>